<sequence length="130" mass="14941">MHVHDLADCVSEEGEIVGRAVAEYLKGERKYRPQSIKIVPGDNITYVVPQHIDFLVPGRKKIKLFMRGRKPEERVRINLINDKGRVLGSYKRRIVTPGEMESVYLPEVLLEDSKLKNLTVSVGKEDKEQR</sequence>
<protein>
    <submittedName>
        <fullName evidence="1">Uncharacterized protein</fullName>
    </submittedName>
</protein>
<name>X1LM81_9ZZZZ</name>
<dbReference type="AlphaFoldDB" id="X1LM81"/>
<dbReference type="EMBL" id="BARV01004763">
    <property type="protein sequence ID" value="GAI06941.1"/>
    <property type="molecule type" value="Genomic_DNA"/>
</dbReference>
<comment type="caution">
    <text evidence="1">The sequence shown here is derived from an EMBL/GenBank/DDBJ whole genome shotgun (WGS) entry which is preliminary data.</text>
</comment>
<reference evidence="1" key="1">
    <citation type="journal article" date="2014" name="Front. Microbiol.">
        <title>High frequency of phylogenetically diverse reductive dehalogenase-homologous genes in deep subseafloor sedimentary metagenomes.</title>
        <authorList>
            <person name="Kawai M."/>
            <person name="Futagami T."/>
            <person name="Toyoda A."/>
            <person name="Takaki Y."/>
            <person name="Nishi S."/>
            <person name="Hori S."/>
            <person name="Arai W."/>
            <person name="Tsubouchi T."/>
            <person name="Morono Y."/>
            <person name="Uchiyama I."/>
            <person name="Ito T."/>
            <person name="Fujiyama A."/>
            <person name="Inagaki F."/>
            <person name="Takami H."/>
        </authorList>
    </citation>
    <scope>NUCLEOTIDE SEQUENCE</scope>
    <source>
        <strain evidence="1">Expedition CK06-06</strain>
    </source>
</reference>
<organism evidence="1">
    <name type="scientific">marine sediment metagenome</name>
    <dbReference type="NCBI Taxonomy" id="412755"/>
    <lineage>
        <taxon>unclassified sequences</taxon>
        <taxon>metagenomes</taxon>
        <taxon>ecological metagenomes</taxon>
    </lineage>
</organism>
<proteinExistence type="predicted"/>
<gene>
    <name evidence="1" type="ORF">S06H3_10329</name>
</gene>
<evidence type="ECO:0000313" key="1">
    <source>
        <dbReference type="EMBL" id="GAI06941.1"/>
    </source>
</evidence>
<accession>X1LM81</accession>